<feature type="transmembrane region" description="Helical" evidence="5">
    <location>
        <begin position="172"/>
        <end position="193"/>
    </location>
</feature>
<feature type="transmembrane region" description="Helical" evidence="5">
    <location>
        <begin position="20"/>
        <end position="38"/>
    </location>
</feature>
<name>A0A369BAL0_9BACL</name>
<dbReference type="OrthoDB" id="162334at2"/>
<comment type="caution">
    <text evidence="7">The sequence shown here is derived from an EMBL/GenBank/DDBJ whole genome shotgun (WGS) entry which is preliminary data.</text>
</comment>
<dbReference type="GO" id="GO:0043190">
    <property type="term" value="C:ATP-binding cassette (ABC) transporter complex"/>
    <property type="evidence" value="ECO:0007669"/>
    <property type="project" value="InterPro"/>
</dbReference>
<sequence>MIGFTKRNLKIFFRDRSSVFFSLLAVFIILGLYVLFLGDVWTSNLKDVPGAREMMDNWIIAGMLAVTTFTTSMGAFGIMINDKTQKITKDFYSSPLSRNSIAGGYVLSAFIIALIMSVVTLVLGEIYIIANGGTIMSLPVLLKVLVLIVLSAFVNTAIIFFIVSFFKSQNAFATASTIIGTLIGFLTGIYLPISMLPEGVQWIIKLFPVSHAAALFRQVMMEAPIASSFEGMPSENAAEFKDMMGVTFNFGDYTTTATTSTLVLIVTAVVFYGLSVYRASLKKV</sequence>
<reference evidence="7 8" key="1">
    <citation type="submission" date="2018-07" db="EMBL/GenBank/DDBJ databases">
        <title>Genomic Encyclopedia of Type Strains, Phase III (KMG-III): the genomes of soil and plant-associated and newly described type strains.</title>
        <authorList>
            <person name="Whitman W."/>
        </authorList>
    </citation>
    <scope>NUCLEOTIDE SEQUENCE [LARGE SCALE GENOMIC DNA]</scope>
    <source>
        <strain evidence="7 8">CECT 8333</strain>
    </source>
</reference>
<evidence type="ECO:0000256" key="3">
    <source>
        <dbReference type="ARBA" id="ARBA00022989"/>
    </source>
</evidence>
<gene>
    <name evidence="7" type="ORF">DFP94_10694</name>
</gene>
<proteinExistence type="inferred from homology"/>
<dbReference type="InterPro" id="IPR013525">
    <property type="entry name" value="ABC2_TM"/>
</dbReference>
<dbReference type="Proteomes" id="UP000253090">
    <property type="component" value="Unassembled WGS sequence"/>
</dbReference>
<organism evidence="7 8">
    <name type="scientific">Fontibacillus phaseoli</name>
    <dbReference type="NCBI Taxonomy" id="1416533"/>
    <lineage>
        <taxon>Bacteria</taxon>
        <taxon>Bacillati</taxon>
        <taxon>Bacillota</taxon>
        <taxon>Bacilli</taxon>
        <taxon>Bacillales</taxon>
        <taxon>Paenibacillaceae</taxon>
        <taxon>Fontibacillus</taxon>
    </lineage>
</organism>
<feature type="transmembrane region" description="Helical" evidence="5">
    <location>
        <begin position="58"/>
        <end position="80"/>
    </location>
</feature>
<dbReference type="RefSeq" id="WP_114497428.1">
    <property type="nucleotide sequence ID" value="NZ_QPJW01000006.1"/>
</dbReference>
<dbReference type="PANTHER" id="PTHR43229:SF2">
    <property type="entry name" value="NODULATION PROTEIN J"/>
    <property type="match status" value="1"/>
</dbReference>
<feature type="transmembrane region" description="Helical" evidence="5">
    <location>
        <begin position="253"/>
        <end position="274"/>
    </location>
</feature>
<dbReference type="AlphaFoldDB" id="A0A369BAL0"/>
<comment type="subcellular location">
    <subcellularLocation>
        <location evidence="5">Cell membrane</location>
        <topology evidence="5">Multi-pass membrane protein</topology>
    </subcellularLocation>
    <subcellularLocation>
        <location evidence="1">Membrane</location>
        <topology evidence="1">Multi-pass membrane protein</topology>
    </subcellularLocation>
</comment>
<dbReference type="Pfam" id="PF01061">
    <property type="entry name" value="ABC2_membrane"/>
    <property type="match status" value="1"/>
</dbReference>
<comment type="similarity">
    <text evidence="5">Belongs to the ABC-2 integral membrane protein family.</text>
</comment>
<dbReference type="InterPro" id="IPR047817">
    <property type="entry name" value="ABC2_TM_bact-type"/>
</dbReference>
<keyword evidence="2 5" id="KW-0812">Transmembrane</keyword>
<evidence type="ECO:0000256" key="5">
    <source>
        <dbReference type="RuleBase" id="RU361157"/>
    </source>
</evidence>
<feature type="domain" description="ABC transmembrane type-2" evidence="6">
    <location>
        <begin position="17"/>
        <end position="280"/>
    </location>
</feature>
<feature type="transmembrane region" description="Helical" evidence="5">
    <location>
        <begin position="101"/>
        <end position="128"/>
    </location>
</feature>
<dbReference type="PANTHER" id="PTHR43229">
    <property type="entry name" value="NODULATION PROTEIN J"/>
    <property type="match status" value="1"/>
</dbReference>
<dbReference type="PIRSF" id="PIRSF006648">
    <property type="entry name" value="DrrB"/>
    <property type="match status" value="1"/>
</dbReference>
<evidence type="ECO:0000259" key="6">
    <source>
        <dbReference type="PROSITE" id="PS51012"/>
    </source>
</evidence>
<keyword evidence="8" id="KW-1185">Reference proteome</keyword>
<dbReference type="InterPro" id="IPR000412">
    <property type="entry name" value="ABC_2_transport"/>
</dbReference>
<evidence type="ECO:0000256" key="1">
    <source>
        <dbReference type="ARBA" id="ARBA00004141"/>
    </source>
</evidence>
<keyword evidence="4 5" id="KW-0472">Membrane</keyword>
<dbReference type="InterPro" id="IPR051784">
    <property type="entry name" value="Nod_factor_ABC_transporter"/>
</dbReference>
<protein>
    <recommendedName>
        <fullName evidence="5">Transport permease protein</fullName>
    </recommendedName>
</protein>
<evidence type="ECO:0000313" key="7">
    <source>
        <dbReference type="EMBL" id="RCX18560.1"/>
    </source>
</evidence>
<feature type="transmembrane region" description="Helical" evidence="5">
    <location>
        <begin position="140"/>
        <end position="165"/>
    </location>
</feature>
<keyword evidence="3 5" id="KW-1133">Transmembrane helix</keyword>
<dbReference type="PROSITE" id="PS51012">
    <property type="entry name" value="ABC_TM2"/>
    <property type="match status" value="1"/>
</dbReference>
<evidence type="ECO:0000256" key="2">
    <source>
        <dbReference type="ARBA" id="ARBA00022692"/>
    </source>
</evidence>
<dbReference type="EMBL" id="QPJW01000006">
    <property type="protein sequence ID" value="RCX18560.1"/>
    <property type="molecule type" value="Genomic_DNA"/>
</dbReference>
<keyword evidence="5" id="KW-0813">Transport</keyword>
<evidence type="ECO:0000256" key="4">
    <source>
        <dbReference type="ARBA" id="ARBA00023136"/>
    </source>
</evidence>
<evidence type="ECO:0000313" key="8">
    <source>
        <dbReference type="Proteomes" id="UP000253090"/>
    </source>
</evidence>
<dbReference type="GO" id="GO:0140359">
    <property type="term" value="F:ABC-type transporter activity"/>
    <property type="evidence" value="ECO:0007669"/>
    <property type="project" value="InterPro"/>
</dbReference>
<accession>A0A369BAL0</accession>
<keyword evidence="5" id="KW-1003">Cell membrane</keyword>
<dbReference type="PRINTS" id="PR00164">
    <property type="entry name" value="ABC2TRNSPORT"/>
</dbReference>